<evidence type="ECO:0000256" key="2">
    <source>
        <dbReference type="ARBA" id="ARBA00022679"/>
    </source>
</evidence>
<dbReference type="EC" id="2.7.11.1" evidence="1"/>
<feature type="region of interest" description="Disordered" evidence="6">
    <location>
        <begin position="484"/>
        <end position="516"/>
    </location>
</feature>
<comment type="caution">
    <text evidence="8">The sequence shown here is derived from an EMBL/GenBank/DDBJ whole genome shotgun (WGS) entry which is preliminary data.</text>
</comment>
<keyword evidence="2" id="KW-0808">Transferase</keyword>
<dbReference type="GO" id="GO:0004674">
    <property type="term" value="F:protein serine/threonine kinase activity"/>
    <property type="evidence" value="ECO:0007669"/>
    <property type="project" value="UniProtKB-EC"/>
</dbReference>
<evidence type="ECO:0000313" key="8">
    <source>
        <dbReference type="EMBL" id="KAG6017715.1"/>
    </source>
</evidence>
<accession>A0A9P7NGD1</accession>
<dbReference type="InterPro" id="IPR011009">
    <property type="entry name" value="Kinase-like_dom_sf"/>
</dbReference>
<gene>
    <name evidence="8" type="ORF">E4U43_000316</name>
</gene>
<feature type="domain" description="Protein kinase" evidence="7">
    <location>
        <begin position="204"/>
        <end position="468"/>
    </location>
</feature>
<dbReference type="Pfam" id="PF00069">
    <property type="entry name" value="Pkinase"/>
    <property type="match status" value="1"/>
</dbReference>
<dbReference type="PROSITE" id="PS00108">
    <property type="entry name" value="PROTEIN_KINASE_ST"/>
    <property type="match status" value="1"/>
</dbReference>
<feature type="compositionally biased region" description="Acidic residues" evidence="6">
    <location>
        <begin position="686"/>
        <end position="707"/>
    </location>
</feature>
<sequence length="707" mass="78206">MDLANVVLLLANFTGVDDIRQLSNNSAYIFTPPTNDEHAWLGELLDAPKGAILCLKFGEHIFSAEGWVFGSDPDTDFADVQLAVDNSTGVSKRHFRIDIHPVSYFPRVTVLSRSLNLAIGGEASSLTQNERRNLDLPTVFDACGTTFIAWQPKLTCTQRENYCKRALEFIQDARAAIPKYFPPLRTGPDTTMCNVRYGPNGKVYLFKSYAGKGSSASVMIVQERASGKIFAAKEPYYKISDDPGVRKNRWEELKQEYDHLLRLDHPHIVKVHDIVPAENDEEPAWLIEDYLPECLRPKELDEQGTIIVFVHIFSALAYAHSLDIVHRDVKPSNILVKDGTAILGDFGSARHRVRGKYDTFAGSPVYVAPEIVEVPRSYSNKVDMFSCGMILLECLSAWNPRTKSRWPGNALNDYTHARWMRKAPLTHVPEVPMYLRPLLRGLLRRRPEKRWSALHSLAWLSHCNHAGNDIGSPGLSLTTKLEGTAGAHQDTTHPNSADADAPQQRPLQKRPASVAFSNASLGRGLLVKHKPLGLERNVASPTSGQPPPRPLGRPSSELPATSTSRLPVDSLPHQGHSPASRGSASDLPSTLDWRAPVASPRPPPEMPNHGGSPNSPVPILPLRASTPKPSPPSSYNKKLGAVEEVILRSLTHEKRHISPSVGPGIQSPSWAPTPDRDEGEFPMSSEDNDYSLEESDTDLMDDWNDDE</sequence>
<dbReference type="Gene3D" id="1.10.510.10">
    <property type="entry name" value="Transferase(Phosphotransferase) domain 1"/>
    <property type="match status" value="1"/>
</dbReference>
<evidence type="ECO:0000256" key="3">
    <source>
        <dbReference type="ARBA" id="ARBA00022741"/>
    </source>
</evidence>
<dbReference type="GO" id="GO:0005524">
    <property type="term" value="F:ATP binding"/>
    <property type="evidence" value="ECO:0007669"/>
    <property type="project" value="UniProtKB-KW"/>
</dbReference>
<dbReference type="PANTHER" id="PTHR43671:SF13">
    <property type="entry name" value="SERINE_THREONINE-PROTEIN KINASE NEK2"/>
    <property type="match status" value="1"/>
</dbReference>
<organism evidence="8 9">
    <name type="scientific">Claviceps pusilla</name>
    <dbReference type="NCBI Taxonomy" id="123648"/>
    <lineage>
        <taxon>Eukaryota</taxon>
        <taxon>Fungi</taxon>
        <taxon>Dikarya</taxon>
        <taxon>Ascomycota</taxon>
        <taxon>Pezizomycotina</taxon>
        <taxon>Sordariomycetes</taxon>
        <taxon>Hypocreomycetidae</taxon>
        <taxon>Hypocreales</taxon>
        <taxon>Clavicipitaceae</taxon>
        <taxon>Claviceps</taxon>
    </lineage>
</organism>
<evidence type="ECO:0000313" key="9">
    <source>
        <dbReference type="Proteomes" id="UP000748025"/>
    </source>
</evidence>
<evidence type="ECO:0000256" key="4">
    <source>
        <dbReference type="ARBA" id="ARBA00022777"/>
    </source>
</evidence>
<dbReference type="Proteomes" id="UP000748025">
    <property type="component" value="Unassembled WGS sequence"/>
</dbReference>
<proteinExistence type="predicted"/>
<dbReference type="AlphaFoldDB" id="A0A9P7NGD1"/>
<dbReference type="PANTHER" id="PTHR43671">
    <property type="entry name" value="SERINE/THREONINE-PROTEIN KINASE NEK"/>
    <property type="match status" value="1"/>
</dbReference>
<evidence type="ECO:0000256" key="1">
    <source>
        <dbReference type="ARBA" id="ARBA00012513"/>
    </source>
</evidence>
<dbReference type="OrthoDB" id="4935649at2759"/>
<evidence type="ECO:0000259" key="7">
    <source>
        <dbReference type="PROSITE" id="PS50011"/>
    </source>
</evidence>
<keyword evidence="4" id="KW-0418">Kinase</keyword>
<protein>
    <recommendedName>
        <fullName evidence="1">non-specific serine/threonine protein kinase</fullName>
        <ecNumber evidence="1">2.7.11.1</ecNumber>
    </recommendedName>
</protein>
<feature type="region of interest" description="Disordered" evidence="6">
    <location>
        <begin position="532"/>
        <end position="640"/>
    </location>
</feature>
<feature type="region of interest" description="Disordered" evidence="6">
    <location>
        <begin position="653"/>
        <end position="707"/>
    </location>
</feature>
<dbReference type="InterPro" id="IPR050660">
    <property type="entry name" value="NEK_Ser/Thr_kinase"/>
</dbReference>
<evidence type="ECO:0000256" key="5">
    <source>
        <dbReference type="ARBA" id="ARBA00022840"/>
    </source>
</evidence>
<keyword evidence="9" id="KW-1185">Reference proteome</keyword>
<keyword evidence="3" id="KW-0547">Nucleotide-binding</keyword>
<dbReference type="Gene3D" id="3.30.200.20">
    <property type="entry name" value="Phosphorylase Kinase, domain 1"/>
    <property type="match status" value="1"/>
</dbReference>
<name>A0A9P7NGD1_9HYPO</name>
<dbReference type="CDD" id="cd00180">
    <property type="entry name" value="PKc"/>
    <property type="match status" value="1"/>
</dbReference>
<dbReference type="EMBL" id="SRPW01000109">
    <property type="protein sequence ID" value="KAG6017715.1"/>
    <property type="molecule type" value="Genomic_DNA"/>
</dbReference>
<dbReference type="InterPro" id="IPR000719">
    <property type="entry name" value="Prot_kinase_dom"/>
</dbReference>
<reference evidence="8" key="1">
    <citation type="journal article" date="2020" name="bioRxiv">
        <title>Whole genome comparisons of ergot fungi reveals the divergence and evolution of species within the genus Claviceps are the result of varying mechanisms driving genome evolution and host range expansion.</title>
        <authorList>
            <person name="Wyka S.A."/>
            <person name="Mondo S.J."/>
            <person name="Liu M."/>
            <person name="Dettman J."/>
            <person name="Nalam V."/>
            <person name="Broders K.D."/>
        </authorList>
    </citation>
    <scope>NUCLEOTIDE SEQUENCE</scope>
    <source>
        <strain evidence="8">CCC 602</strain>
    </source>
</reference>
<keyword evidence="5" id="KW-0067">ATP-binding</keyword>
<dbReference type="SMART" id="SM00220">
    <property type="entry name" value="S_TKc"/>
    <property type="match status" value="1"/>
</dbReference>
<dbReference type="InterPro" id="IPR008271">
    <property type="entry name" value="Ser/Thr_kinase_AS"/>
</dbReference>
<dbReference type="SUPFAM" id="SSF56112">
    <property type="entry name" value="Protein kinase-like (PK-like)"/>
    <property type="match status" value="1"/>
</dbReference>
<dbReference type="PROSITE" id="PS50011">
    <property type="entry name" value="PROTEIN_KINASE_DOM"/>
    <property type="match status" value="1"/>
</dbReference>
<evidence type="ECO:0000256" key="6">
    <source>
        <dbReference type="SAM" id="MobiDB-lite"/>
    </source>
</evidence>